<sequence>MVFQEHRLLPWAILIRELVARHQPGVVLATHNVDEAIAIADRILIMRDGEIAASYRWPTHAGLRQILLHELGVENDSRAA</sequence>
<gene>
    <name evidence="1" type="ORF">OU682_17460</name>
</gene>
<evidence type="ECO:0000313" key="2">
    <source>
        <dbReference type="Proteomes" id="UP001149822"/>
    </source>
</evidence>
<dbReference type="InterPro" id="IPR027417">
    <property type="entry name" value="P-loop_NTPase"/>
</dbReference>
<comment type="caution">
    <text evidence="1">The sequence shown here is derived from an EMBL/GenBank/DDBJ whole genome shotgun (WGS) entry which is preliminary data.</text>
</comment>
<dbReference type="RefSeq" id="WP_268943474.1">
    <property type="nucleotide sequence ID" value="NZ_JAPTYD010000036.1"/>
</dbReference>
<dbReference type="Gene3D" id="3.40.50.300">
    <property type="entry name" value="P-loop containing nucleotide triphosphate hydrolases"/>
    <property type="match status" value="1"/>
</dbReference>
<dbReference type="Proteomes" id="UP001149822">
    <property type="component" value="Unassembled WGS sequence"/>
</dbReference>
<dbReference type="SUPFAM" id="SSF52540">
    <property type="entry name" value="P-loop containing nucleoside triphosphate hydrolases"/>
    <property type="match status" value="1"/>
</dbReference>
<protein>
    <submittedName>
        <fullName evidence="1">Uncharacterized protein</fullName>
    </submittedName>
</protein>
<accession>A0ABT4J8D9</accession>
<organism evidence="1 2">
    <name type="scientific">Paracoccus benzoatiresistens</name>
    <dbReference type="NCBI Taxonomy" id="2997341"/>
    <lineage>
        <taxon>Bacteria</taxon>
        <taxon>Pseudomonadati</taxon>
        <taxon>Pseudomonadota</taxon>
        <taxon>Alphaproteobacteria</taxon>
        <taxon>Rhodobacterales</taxon>
        <taxon>Paracoccaceae</taxon>
        <taxon>Paracoccus</taxon>
    </lineage>
</organism>
<dbReference type="EMBL" id="JAPTYD010000036">
    <property type="protein sequence ID" value="MCZ0963397.1"/>
    <property type="molecule type" value="Genomic_DNA"/>
</dbReference>
<proteinExistence type="predicted"/>
<evidence type="ECO:0000313" key="1">
    <source>
        <dbReference type="EMBL" id="MCZ0963397.1"/>
    </source>
</evidence>
<keyword evidence="2" id="KW-1185">Reference proteome</keyword>
<name>A0ABT4J8D9_9RHOB</name>
<reference evidence="1" key="1">
    <citation type="submission" date="2022-12" db="EMBL/GenBank/DDBJ databases">
        <title>Paracoccus sp. EF6 isolated from a lake water.</title>
        <authorList>
            <person name="Liu H."/>
        </authorList>
    </citation>
    <scope>NUCLEOTIDE SEQUENCE</scope>
    <source>
        <strain evidence="1">EF6</strain>
    </source>
</reference>